<feature type="domain" description="HMG box" evidence="4">
    <location>
        <begin position="162"/>
        <end position="226"/>
    </location>
</feature>
<evidence type="ECO:0000313" key="5">
    <source>
        <dbReference type="EMBL" id="PPQ80519.1"/>
    </source>
</evidence>
<protein>
    <recommendedName>
        <fullName evidence="4">HMG box domain-containing protein</fullName>
    </recommendedName>
</protein>
<gene>
    <name evidence="5" type="ORF">CVT25_001549</name>
</gene>
<sequence length="315" mass="35667">MLFTVLRISRAHSAISNAAFSHARPTVSSLVATRSFLTTAWVEAAKKDAKSTKTTRATAKKVKSKVSGSKAAEKSEKEKALAKTKKESGLKEKVAKATEKVLTKEKAKARREKALAIKKANALKLKEKAKLQREKVRLIRQKVNEEKEKERLAIKNARRPPFKKPKTAYTNFMSQTMNGQDLGTDRTEILKQSAKVWSSMSEEEKTKYAVDPKERVEYLVKYNAWKATLTPKERRIRRKNNARGTIQAYNVFMKENFPKKLEGGMTFIDASRTLRERYLALSEDEKAEYRKKADAILAARNEAKEQANTQKAAAA</sequence>
<keyword evidence="6" id="KW-1185">Reference proteome</keyword>
<evidence type="ECO:0000256" key="2">
    <source>
        <dbReference type="SAM" id="Coils"/>
    </source>
</evidence>
<dbReference type="Proteomes" id="UP000283269">
    <property type="component" value="Unassembled WGS sequence"/>
</dbReference>
<feature type="DNA-binding region" description="HMG box" evidence="1">
    <location>
        <begin position="162"/>
        <end position="226"/>
    </location>
</feature>
<dbReference type="OrthoDB" id="10625546at2759"/>
<dbReference type="GO" id="GO:0003677">
    <property type="term" value="F:DNA binding"/>
    <property type="evidence" value="ECO:0007669"/>
    <property type="project" value="UniProtKB-UniRule"/>
</dbReference>
<comment type="caution">
    <text evidence="5">The sequence shown here is derived from an EMBL/GenBank/DDBJ whole genome shotgun (WGS) entry which is preliminary data.</text>
</comment>
<organism evidence="5 6">
    <name type="scientific">Psilocybe cyanescens</name>
    <dbReference type="NCBI Taxonomy" id="93625"/>
    <lineage>
        <taxon>Eukaryota</taxon>
        <taxon>Fungi</taxon>
        <taxon>Dikarya</taxon>
        <taxon>Basidiomycota</taxon>
        <taxon>Agaricomycotina</taxon>
        <taxon>Agaricomycetes</taxon>
        <taxon>Agaricomycetidae</taxon>
        <taxon>Agaricales</taxon>
        <taxon>Agaricineae</taxon>
        <taxon>Strophariaceae</taxon>
        <taxon>Psilocybe</taxon>
    </lineage>
</organism>
<dbReference type="SMART" id="SM00398">
    <property type="entry name" value="HMG"/>
    <property type="match status" value="2"/>
</dbReference>
<dbReference type="CDD" id="cd00084">
    <property type="entry name" value="HMG-box_SF"/>
    <property type="match status" value="1"/>
</dbReference>
<keyword evidence="1" id="KW-0238">DNA-binding</keyword>
<reference evidence="5 6" key="1">
    <citation type="journal article" date="2018" name="Evol. Lett.">
        <title>Horizontal gene cluster transfer increased hallucinogenic mushroom diversity.</title>
        <authorList>
            <person name="Reynolds H.T."/>
            <person name="Vijayakumar V."/>
            <person name="Gluck-Thaler E."/>
            <person name="Korotkin H.B."/>
            <person name="Matheny P.B."/>
            <person name="Slot J.C."/>
        </authorList>
    </citation>
    <scope>NUCLEOTIDE SEQUENCE [LARGE SCALE GENOMIC DNA]</scope>
    <source>
        <strain evidence="5 6">2631</strain>
    </source>
</reference>
<dbReference type="Gene3D" id="1.10.30.10">
    <property type="entry name" value="High mobility group box domain"/>
    <property type="match status" value="2"/>
</dbReference>
<feature type="region of interest" description="Disordered" evidence="3">
    <location>
        <begin position="49"/>
        <end position="84"/>
    </location>
</feature>
<dbReference type="PROSITE" id="PS50118">
    <property type="entry name" value="HMG_BOX_2"/>
    <property type="match status" value="1"/>
</dbReference>
<accession>A0A409WPU6</accession>
<evidence type="ECO:0000313" key="6">
    <source>
        <dbReference type="Proteomes" id="UP000283269"/>
    </source>
</evidence>
<keyword evidence="1" id="KW-0539">Nucleus</keyword>
<proteinExistence type="predicted"/>
<dbReference type="STRING" id="93625.A0A409WPU6"/>
<dbReference type="InParanoid" id="A0A409WPU6"/>
<dbReference type="EMBL" id="NHYD01003323">
    <property type="protein sequence ID" value="PPQ80519.1"/>
    <property type="molecule type" value="Genomic_DNA"/>
</dbReference>
<evidence type="ECO:0000256" key="1">
    <source>
        <dbReference type="PROSITE-ProRule" id="PRU00267"/>
    </source>
</evidence>
<dbReference type="AlphaFoldDB" id="A0A409WPU6"/>
<dbReference type="SUPFAM" id="SSF47095">
    <property type="entry name" value="HMG-box"/>
    <property type="match status" value="2"/>
</dbReference>
<dbReference type="InterPro" id="IPR036910">
    <property type="entry name" value="HMG_box_dom_sf"/>
</dbReference>
<evidence type="ECO:0000256" key="3">
    <source>
        <dbReference type="SAM" id="MobiDB-lite"/>
    </source>
</evidence>
<feature type="coiled-coil region" evidence="2">
    <location>
        <begin position="106"/>
        <end position="155"/>
    </location>
</feature>
<keyword evidence="2" id="KW-0175">Coiled coil</keyword>
<feature type="compositionally biased region" description="Basic and acidic residues" evidence="3">
    <location>
        <begin position="71"/>
        <end position="84"/>
    </location>
</feature>
<dbReference type="InterPro" id="IPR009071">
    <property type="entry name" value="HMG_box_dom"/>
</dbReference>
<name>A0A409WPU6_PSICY</name>
<evidence type="ECO:0000259" key="4">
    <source>
        <dbReference type="PROSITE" id="PS50118"/>
    </source>
</evidence>
<dbReference type="GO" id="GO:0005634">
    <property type="term" value="C:nucleus"/>
    <property type="evidence" value="ECO:0007669"/>
    <property type="project" value="UniProtKB-UniRule"/>
</dbReference>